<evidence type="ECO:0000259" key="2">
    <source>
        <dbReference type="Pfam" id="PF08547"/>
    </source>
</evidence>
<comment type="caution">
    <text evidence="3">The sequence shown here is derived from an EMBL/GenBank/DDBJ whole genome shotgun (WGS) entry which is preliminary data.</text>
</comment>
<dbReference type="InterPro" id="IPR008979">
    <property type="entry name" value="Galactose-bd-like_sf"/>
</dbReference>
<protein>
    <submittedName>
        <fullName evidence="3">CIA30 family protein</fullName>
    </submittedName>
</protein>
<dbReference type="AlphaFoldDB" id="A0A832DK12"/>
<name>A0A832DK12_9BACT</name>
<dbReference type="PANTHER" id="PTHR13194">
    <property type="entry name" value="COMPLEX I INTERMEDIATE-ASSOCIATED PROTEIN 30"/>
    <property type="match status" value="1"/>
</dbReference>
<dbReference type="InterPro" id="IPR039131">
    <property type="entry name" value="NDUFAF1"/>
</dbReference>
<proteinExistence type="inferred from homology"/>
<evidence type="ECO:0000256" key="1">
    <source>
        <dbReference type="ARBA" id="ARBA00007884"/>
    </source>
</evidence>
<dbReference type="PANTHER" id="PTHR13194:SF19">
    <property type="entry name" value="NAD(P)-BINDING ROSSMANN-FOLD SUPERFAMILY PROTEIN"/>
    <property type="match status" value="1"/>
</dbReference>
<reference evidence="3" key="1">
    <citation type="journal article" date="2020" name="mSystems">
        <title>Genome- and Community-Level Interaction Insights into Carbon Utilization and Element Cycling Functions of Hydrothermarchaeota in Hydrothermal Sediment.</title>
        <authorList>
            <person name="Zhou Z."/>
            <person name="Liu Y."/>
            <person name="Xu W."/>
            <person name="Pan J."/>
            <person name="Luo Z.H."/>
            <person name="Li M."/>
        </authorList>
    </citation>
    <scope>NUCLEOTIDE SEQUENCE [LARGE SCALE GENOMIC DNA]</scope>
    <source>
        <strain evidence="3">SpSt-500</strain>
    </source>
</reference>
<dbReference type="EMBL" id="DSVI01000008">
    <property type="protein sequence ID" value="HGT47735.1"/>
    <property type="molecule type" value="Genomic_DNA"/>
</dbReference>
<sequence length="184" mass="21058">MNLPAIILSAILMITSIKQNQDYYLLNSSIMKTENKWRIVNDGVMGGLSSSKVNVEDDKIIFSGNVSLENNGGFASLRSPVKDYNFENFSGIEIKINGDGKRYSISMKETTYFSGYFYTSTFETKKNEWITIKIPFDQFKLYYLGKETKSNKKIPLNNIKEISLLIGDKQDGSFKVEIDYIKLY</sequence>
<dbReference type="SUPFAM" id="SSF49785">
    <property type="entry name" value="Galactose-binding domain-like"/>
    <property type="match status" value="1"/>
</dbReference>
<dbReference type="InterPro" id="IPR013857">
    <property type="entry name" value="NADH-UbQ_OxRdtase-assoc_prot30"/>
</dbReference>
<evidence type="ECO:0000313" key="3">
    <source>
        <dbReference type="EMBL" id="HGT47735.1"/>
    </source>
</evidence>
<gene>
    <name evidence="3" type="ORF">ENS56_06850</name>
</gene>
<feature type="domain" description="NADH:ubiquinone oxidoreductase intermediate-associated protein 30" evidence="2">
    <location>
        <begin position="32"/>
        <end position="178"/>
    </location>
</feature>
<dbReference type="Gene3D" id="2.60.120.430">
    <property type="entry name" value="Galactose-binding lectin"/>
    <property type="match status" value="1"/>
</dbReference>
<accession>A0A832DK12</accession>
<comment type="similarity">
    <text evidence="1">Belongs to the CIA30 family.</text>
</comment>
<organism evidence="3">
    <name type="scientific">Ignavibacterium album</name>
    <dbReference type="NCBI Taxonomy" id="591197"/>
    <lineage>
        <taxon>Bacteria</taxon>
        <taxon>Pseudomonadati</taxon>
        <taxon>Ignavibacteriota</taxon>
        <taxon>Ignavibacteria</taxon>
        <taxon>Ignavibacteriales</taxon>
        <taxon>Ignavibacteriaceae</taxon>
        <taxon>Ignavibacterium</taxon>
    </lineage>
</organism>
<dbReference type="Pfam" id="PF08547">
    <property type="entry name" value="CIA30"/>
    <property type="match status" value="1"/>
</dbReference>